<proteinExistence type="predicted"/>
<protein>
    <submittedName>
        <fullName evidence="1">Uncharacterized protein</fullName>
    </submittedName>
</protein>
<accession>A0ABT3MNZ0</accession>
<evidence type="ECO:0000313" key="1">
    <source>
        <dbReference type="EMBL" id="MCW7551095.1"/>
    </source>
</evidence>
<dbReference type="RefSeq" id="WP_262566172.1">
    <property type="nucleotide sequence ID" value="NZ_JAPFCC010000001.1"/>
</dbReference>
<evidence type="ECO:0000313" key="2">
    <source>
        <dbReference type="Proteomes" id="UP001209854"/>
    </source>
</evidence>
<name>A0ABT3MNZ0_9GAMM</name>
<gene>
    <name evidence="1" type="ORF">NX722_00140</name>
</gene>
<sequence length="72" mass="8292">MRVFIEQLHYIIYTRYRSPLSASTEDNYIYFMPGGKGLLGAIFIPFNKGTDEAENLKQIRRIILESKAFSGT</sequence>
<dbReference type="Proteomes" id="UP001209854">
    <property type="component" value="Unassembled WGS sequence"/>
</dbReference>
<organism evidence="1 2">
    <name type="scientific">Endozoicomonas gorgoniicola</name>
    <dbReference type="NCBI Taxonomy" id="1234144"/>
    <lineage>
        <taxon>Bacteria</taxon>
        <taxon>Pseudomonadati</taxon>
        <taxon>Pseudomonadota</taxon>
        <taxon>Gammaproteobacteria</taxon>
        <taxon>Oceanospirillales</taxon>
        <taxon>Endozoicomonadaceae</taxon>
        <taxon>Endozoicomonas</taxon>
    </lineage>
</organism>
<reference evidence="1 2" key="1">
    <citation type="submission" date="2022-10" db="EMBL/GenBank/DDBJ databases">
        <title>High-quality genome sequences of two octocoral-associated bacteria, Endozoicomonas euniceicola EF212 and Endozoicomonas gorgoniicola PS125.</title>
        <authorList>
            <person name="Chiou Y.-J."/>
            <person name="Chen Y.-H."/>
        </authorList>
    </citation>
    <scope>NUCLEOTIDE SEQUENCE [LARGE SCALE GENOMIC DNA]</scope>
    <source>
        <strain evidence="1 2">PS125</strain>
    </source>
</reference>
<dbReference type="EMBL" id="JAPFCC010000001">
    <property type="protein sequence ID" value="MCW7551095.1"/>
    <property type="molecule type" value="Genomic_DNA"/>
</dbReference>
<comment type="caution">
    <text evidence="1">The sequence shown here is derived from an EMBL/GenBank/DDBJ whole genome shotgun (WGS) entry which is preliminary data.</text>
</comment>
<keyword evidence="2" id="KW-1185">Reference proteome</keyword>